<evidence type="ECO:0000256" key="1">
    <source>
        <dbReference type="SAM" id="MobiDB-lite"/>
    </source>
</evidence>
<feature type="compositionally biased region" description="Basic and acidic residues" evidence="1">
    <location>
        <begin position="14"/>
        <end position="26"/>
    </location>
</feature>
<proteinExistence type="predicted"/>
<comment type="caution">
    <text evidence="3">The sequence shown here is derived from an EMBL/GenBank/DDBJ whole genome shotgun (WGS) entry which is preliminary data.</text>
</comment>
<dbReference type="Proteomes" id="UP001642464">
    <property type="component" value="Unassembled WGS sequence"/>
</dbReference>
<sequence length="572" mass="64132">MTFLEEVMSEDDADVNKEDTEPNDARHCSQRRTFEAAVATASAQLHYHCNGDPSSMPVNDVLDGIRRLPIWAVGFPCPVGFWQLPVAQRSQDRLVAEIQKLRESLRPAGEPVTPAKRFAEANKQQLTPKTKSRLQSLLSFVKEGQMTHLLDDAGAHSWPDLEEQLDGCKLAALKESRRSRQSAETGKGCLAEVTDRDFTALADAATGANLQAQMNLVAAVPRLNGWRVGAGYSLEAAPEEVHVLGSGACRPVALRNVGEASWPVPSHLPTRQDHASRDYVVLWRGATDPCVRILRLSYAVTLLVCTICLQVFLLVEINSVLCNPAVRGIREVYSTYQKAIYGDNVYQTVNGFWRGNEGADMNEQGFLDLSKDMQFKVCNVSLSQPYYTLVILLVWTFTCLAEIRVSLMMARNLLWHTPVVEHVTECMERTEDNCKIVGLTMPMKFCLLFFCFLPRCLLVVILNYLGCRWLLASESLGDLFLNSLALEFMVLLPELLYRTFAAERSILRTEATLVHSGQMDKVSLIDVLAAFAWIIIAVLWVCTYLFHLQAVLPGYEWDVHHMCAKYRDILQG</sequence>
<evidence type="ECO:0000256" key="2">
    <source>
        <dbReference type="SAM" id="Phobius"/>
    </source>
</evidence>
<dbReference type="EMBL" id="CAXAMM010004435">
    <property type="protein sequence ID" value="CAK9003514.1"/>
    <property type="molecule type" value="Genomic_DNA"/>
</dbReference>
<feature type="region of interest" description="Disordered" evidence="1">
    <location>
        <begin position="1"/>
        <end position="26"/>
    </location>
</feature>
<evidence type="ECO:0008006" key="5">
    <source>
        <dbReference type="Google" id="ProtNLM"/>
    </source>
</evidence>
<evidence type="ECO:0000313" key="3">
    <source>
        <dbReference type="EMBL" id="CAK9003514.1"/>
    </source>
</evidence>
<feature type="transmembrane region" description="Helical" evidence="2">
    <location>
        <begin position="445"/>
        <end position="465"/>
    </location>
</feature>
<feature type="transmembrane region" description="Helical" evidence="2">
    <location>
        <begin position="386"/>
        <end position="405"/>
    </location>
</feature>
<reference evidence="3 4" key="1">
    <citation type="submission" date="2024-02" db="EMBL/GenBank/DDBJ databases">
        <authorList>
            <person name="Chen Y."/>
            <person name="Shah S."/>
            <person name="Dougan E. K."/>
            <person name="Thang M."/>
            <person name="Chan C."/>
        </authorList>
    </citation>
    <scope>NUCLEOTIDE SEQUENCE [LARGE SCALE GENOMIC DNA]</scope>
</reference>
<keyword evidence="2" id="KW-0812">Transmembrane</keyword>
<organism evidence="3 4">
    <name type="scientific">Durusdinium trenchii</name>
    <dbReference type="NCBI Taxonomy" id="1381693"/>
    <lineage>
        <taxon>Eukaryota</taxon>
        <taxon>Sar</taxon>
        <taxon>Alveolata</taxon>
        <taxon>Dinophyceae</taxon>
        <taxon>Suessiales</taxon>
        <taxon>Symbiodiniaceae</taxon>
        <taxon>Durusdinium</taxon>
    </lineage>
</organism>
<gene>
    <name evidence="3" type="ORF">SCF082_LOCUS7768</name>
</gene>
<evidence type="ECO:0000313" key="4">
    <source>
        <dbReference type="Proteomes" id="UP001642464"/>
    </source>
</evidence>
<accession>A0ABP0ILP7</accession>
<protein>
    <recommendedName>
        <fullName evidence="5">Autophagy-related protein 9</fullName>
    </recommendedName>
</protein>
<keyword evidence="2" id="KW-1133">Transmembrane helix</keyword>
<keyword evidence="4" id="KW-1185">Reference proteome</keyword>
<name>A0ABP0ILP7_9DINO</name>
<keyword evidence="2" id="KW-0472">Membrane</keyword>
<feature type="transmembrane region" description="Helical" evidence="2">
    <location>
        <begin position="522"/>
        <end position="546"/>
    </location>
</feature>
<feature type="transmembrane region" description="Helical" evidence="2">
    <location>
        <begin position="480"/>
        <end position="501"/>
    </location>
</feature>